<dbReference type="PROSITE" id="PS50048">
    <property type="entry name" value="ZN2_CY6_FUNGAL_2"/>
    <property type="match status" value="1"/>
</dbReference>
<dbReference type="AlphaFoldDB" id="A0A5N6UQQ5"/>
<dbReference type="PANTHER" id="PTHR38111">
    <property type="entry name" value="ZN(2)-C6 FUNGAL-TYPE DOMAIN-CONTAINING PROTEIN-RELATED"/>
    <property type="match status" value="1"/>
</dbReference>
<evidence type="ECO:0000259" key="5">
    <source>
        <dbReference type="PROSITE" id="PS50048"/>
    </source>
</evidence>
<evidence type="ECO:0000313" key="7">
    <source>
        <dbReference type="Proteomes" id="UP000326950"/>
    </source>
</evidence>
<dbReference type="GO" id="GO:0000981">
    <property type="term" value="F:DNA-binding transcription factor activity, RNA polymerase II-specific"/>
    <property type="evidence" value="ECO:0007669"/>
    <property type="project" value="InterPro"/>
</dbReference>
<dbReference type="GO" id="GO:0008270">
    <property type="term" value="F:zinc ion binding"/>
    <property type="evidence" value="ECO:0007669"/>
    <property type="project" value="InterPro"/>
</dbReference>
<keyword evidence="4" id="KW-0539">Nucleus</keyword>
<accession>A0A5N6UQQ5</accession>
<keyword evidence="3" id="KW-0804">Transcription</keyword>
<dbReference type="InterPro" id="IPR053178">
    <property type="entry name" value="Osmoadaptation_assoc"/>
</dbReference>
<dbReference type="InterPro" id="IPR001138">
    <property type="entry name" value="Zn2Cys6_DnaBD"/>
</dbReference>
<evidence type="ECO:0000313" key="6">
    <source>
        <dbReference type="EMBL" id="KAE8160391.1"/>
    </source>
</evidence>
<dbReference type="CDD" id="cd00067">
    <property type="entry name" value="GAL4"/>
    <property type="match status" value="1"/>
</dbReference>
<dbReference type="Pfam" id="PF00172">
    <property type="entry name" value="Zn_clus"/>
    <property type="match status" value="1"/>
</dbReference>
<reference evidence="6 7" key="1">
    <citation type="submission" date="2019-04" db="EMBL/GenBank/DDBJ databases">
        <title>Friends and foes A comparative genomics study of 23 Aspergillus species from section Flavi.</title>
        <authorList>
            <consortium name="DOE Joint Genome Institute"/>
            <person name="Kjaerbolling I."/>
            <person name="Vesth T."/>
            <person name="Frisvad J.C."/>
            <person name="Nybo J.L."/>
            <person name="Theobald S."/>
            <person name="Kildgaard S."/>
            <person name="Isbrandt T."/>
            <person name="Kuo A."/>
            <person name="Sato A."/>
            <person name="Lyhne E.K."/>
            <person name="Kogle M.E."/>
            <person name="Wiebenga A."/>
            <person name="Kun R.S."/>
            <person name="Lubbers R.J."/>
            <person name="Makela M.R."/>
            <person name="Barry K."/>
            <person name="Chovatia M."/>
            <person name="Clum A."/>
            <person name="Daum C."/>
            <person name="Haridas S."/>
            <person name="He G."/>
            <person name="LaButti K."/>
            <person name="Lipzen A."/>
            <person name="Mondo S."/>
            <person name="Riley R."/>
            <person name="Salamov A."/>
            <person name="Simmons B.A."/>
            <person name="Magnuson J.K."/>
            <person name="Henrissat B."/>
            <person name="Mortensen U.H."/>
            <person name="Larsen T.O."/>
            <person name="Devries R.P."/>
            <person name="Grigoriev I.V."/>
            <person name="Machida M."/>
            <person name="Baker S.E."/>
            <person name="Andersen M.R."/>
        </authorList>
    </citation>
    <scope>NUCLEOTIDE SEQUENCE [LARGE SCALE GENOMIC DNA]</scope>
    <source>
        <strain evidence="6 7">CBS 117626</strain>
    </source>
</reference>
<dbReference type="Gene3D" id="4.10.240.10">
    <property type="entry name" value="Zn(2)-C6 fungal-type DNA-binding domain"/>
    <property type="match status" value="1"/>
</dbReference>
<dbReference type="Proteomes" id="UP000326950">
    <property type="component" value="Unassembled WGS sequence"/>
</dbReference>
<dbReference type="GO" id="GO:0009893">
    <property type="term" value="P:positive regulation of metabolic process"/>
    <property type="evidence" value="ECO:0007669"/>
    <property type="project" value="UniProtKB-ARBA"/>
</dbReference>
<name>A0A5N6UQQ5_ASPTM</name>
<feature type="domain" description="Zn(2)-C6 fungal-type" evidence="5">
    <location>
        <begin position="9"/>
        <end position="37"/>
    </location>
</feature>
<evidence type="ECO:0000256" key="4">
    <source>
        <dbReference type="ARBA" id="ARBA00023242"/>
    </source>
</evidence>
<dbReference type="PANTHER" id="PTHR38111:SF6">
    <property type="entry name" value="FINGER DOMAIN PROTEIN, PUTATIVE (AFU_ORTHOLOGUE AFUA_8G01940)-RELATED"/>
    <property type="match status" value="1"/>
</dbReference>
<keyword evidence="2" id="KW-0238">DNA-binding</keyword>
<dbReference type="SMART" id="SM00066">
    <property type="entry name" value="GAL4"/>
    <property type="match status" value="1"/>
</dbReference>
<dbReference type="OrthoDB" id="3525185at2759"/>
<keyword evidence="1" id="KW-0805">Transcription regulation</keyword>
<evidence type="ECO:0000256" key="1">
    <source>
        <dbReference type="ARBA" id="ARBA00023015"/>
    </source>
</evidence>
<gene>
    <name evidence="6" type="ORF">BDV40DRAFT_302318</name>
</gene>
<evidence type="ECO:0000256" key="2">
    <source>
        <dbReference type="ARBA" id="ARBA00023125"/>
    </source>
</evidence>
<keyword evidence="7" id="KW-1185">Reference proteome</keyword>
<dbReference type="EMBL" id="ML738658">
    <property type="protein sequence ID" value="KAE8160391.1"/>
    <property type="molecule type" value="Genomic_DNA"/>
</dbReference>
<dbReference type="InterPro" id="IPR036864">
    <property type="entry name" value="Zn2-C6_fun-type_DNA-bd_sf"/>
</dbReference>
<evidence type="ECO:0000256" key="3">
    <source>
        <dbReference type="ARBA" id="ARBA00023163"/>
    </source>
</evidence>
<organism evidence="6 7">
    <name type="scientific">Aspergillus tamarii</name>
    <dbReference type="NCBI Taxonomy" id="41984"/>
    <lineage>
        <taxon>Eukaryota</taxon>
        <taxon>Fungi</taxon>
        <taxon>Dikarya</taxon>
        <taxon>Ascomycota</taxon>
        <taxon>Pezizomycotina</taxon>
        <taxon>Eurotiomycetes</taxon>
        <taxon>Eurotiomycetidae</taxon>
        <taxon>Eurotiales</taxon>
        <taxon>Aspergillaceae</taxon>
        <taxon>Aspergillus</taxon>
        <taxon>Aspergillus subgen. Circumdati</taxon>
    </lineage>
</organism>
<protein>
    <recommendedName>
        <fullName evidence="5">Zn(2)-C6 fungal-type domain-containing protein</fullName>
    </recommendedName>
</protein>
<proteinExistence type="predicted"/>
<sequence>MPGIPRSKGCQKCIQRRVKCDEARPACRECVRRNMTCPGYPQGLTFYNLHTWDSQASHRGNRGVRTYRPGWSAVESTIMDTRVMSNLATQSTRIQELDIFSRCVEGNFSKLRACYRPLVNLGWVEFTLRPARPPAFLQSAVRALAALHLGQTEHKQLINESIRMYNDALASMRRAVSCRRVSDEILAGGILLALYDMKHELSQGSWVSHTNCIARIMQSPSVPATTYISGFSRTLFLTFRPFLIRASLSLGQACFLERDEWISVVQSIRNSGNPNEHGSVFREANESAFIEVVKVPGLAARTYSLCLTSEDIGLMDETIRCQNRLRDIQSEIRNILGVLHGLRPDNRTMEHYLGSIPFQSAKHIVQGALDGIHSTLTLLENLLHHQSAYYLAKQPYAGIDPSTRVVITPTYSTNEEFYVELKATYDVLPDVGWLDVCALSMGVVPVRDVSVFPWKYQVCEGTNDTMVMIGGNAQVEYN</sequence>
<dbReference type="SUPFAM" id="SSF57701">
    <property type="entry name" value="Zn2/Cys6 DNA-binding domain"/>
    <property type="match status" value="1"/>
</dbReference>
<dbReference type="GO" id="GO:0003677">
    <property type="term" value="F:DNA binding"/>
    <property type="evidence" value="ECO:0007669"/>
    <property type="project" value="UniProtKB-KW"/>
</dbReference>